<accession>A0A7N0SYM5</accession>
<dbReference type="FunFam" id="3.30.200.20:FF:000307">
    <property type="entry name" value="pollen receptor-like kinase 1"/>
    <property type="match status" value="1"/>
</dbReference>
<evidence type="ECO:0000313" key="16">
    <source>
        <dbReference type="Proteomes" id="UP000594263"/>
    </source>
</evidence>
<dbReference type="GO" id="GO:0016020">
    <property type="term" value="C:membrane"/>
    <property type="evidence" value="ECO:0007669"/>
    <property type="project" value="UniProtKB-SubCell"/>
</dbReference>
<evidence type="ECO:0000313" key="15">
    <source>
        <dbReference type="EnsemblPlants" id="Kaladp0014s0018.1.v1.1"/>
    </source>
</evidence>
<proteinExistence type="predicted"/>
<dbReference type="SUPFAM" id="SSF56112">
    <property type="entry name" value="Protein kinase-like (PK-like)"/>
    <property type="match status" value="1"/>
</dbReference>
<evidence type="ECO:0000256" key="2">
    <source>
        <dbReference type="ARBA" id="ARBA00022614"/>
    </source>
</evidence>
<dbReference type="GO" id="GO:0005524">
    <property type="term" value="F:ATP binding"/>
    <property type="evidence" value="ECO:0007669"/>
    <property type="project" value="UniProtKB-KW"/>
</dbReference>
<dbReference type="InterPro" id="IPR013210">
    <property type="entry name" value="LRR_N_plant-typ"/>
</dbReference>
<sequence length="508" mass="54859">MGEKKTSSFAFLLILLLLSVLLLLSNSSTPPSDDAFALTTFRLQTDAHAALRSNWTGSNPCTWLGVSCFNSRVALLSLPSLSLRGPLDALSSLDQLRILDLRQNRLNGSISPLISLTNLKIVYLAGNDLSGQIPLQISSLHRLLRLDLSDNNLQGSIPPTFFNLTRLLTLRLENNALSGRVPDTLPKRLLDLNLSNNELSGQLPDDLLSKFGEVSFSGNKDLCGASPLAACSLLPGTSPATASSGIVTSIPAAPNQKLKRKGLRTGAIVAIVLANCVALLVIISFLIAYFCSGSSAAGPASRLGSEIAKQRRSGSSYGSEKKVYASNNESDETSATDRSKLVFYERRKEFELEDLLRASAEMLGKGSLGTVYRAVLDDGCTVVAVKRLKDANPCGKREFEQYMDLIGKMKHPNMVKLRAYYFAKEEKLLVYDFLPNGSLHSLLHANRGPGRIPLDWTTRISLVLGAARGLAKIHEDSRKSLTETSSPQTSCSTRTASPAYPISGSPSC</sequence>
<keyword evidence="5" id="KW-0677">Repeat</keyword>
<keyword evidence="6" id="KW-0547">Nucleotide-binding</keyword>
<dbReference type="Pfam" id="PF12799">
    <property type="entry name" value="LRR_4"/>
    <property type="match status" value="1"/>
</dbReference>
<dbReference type="PROSITE" id="PS51450">
    <property type="entry name" value="LRR"/>
    <property type="match status" value="1"/>
</dbReference>
<comment type="subcellular location">
    <subcellularLocation>
        <location evidence="1">Membrane</location>
    </subcellularLocation>
</comment>
<dbReference type="GO" id="GO:0004713">
    <property type="term" value="F:protein tyrosine kinase activity"/>
    <property type="evidence" value="ECO:0007669"/>
    <property type="project" value="InterPro"/>
</dbReference>
<dbReference type="Pfam" id="PF08263">
    <property type="entry name" value="LRRNT_2"/>
    <property type="match status" value="1"/>
</dbReference>
<dbReference type="Proteomes" id="UP000594263">
    <property type="component" value="Unplaced"/>
</dbReference>
<keyword evidence="7" id="KW-0067">ATP-binding</keyword>
<dbReference type="Pfam" id="PF07714">
    <property type="entry name" value="PK_Tyr_Ser-Thr"/>
    <property type="match status" value="1"/>
</dbReference>
<dbReference type="InterPro" id="IPR046959">
    <property type="entry name" value="PRK1-6/SRF4-like"/>
</dbReference>
<feature type="chain" id="PRO_5029499979" description="Protein kinase domain-containing protein" evidence="13">
    <location>
        <begin position="28"/>
        <end position="508"/>
    </location>
</feature>
<keyword evidence="16" id="KW-1185">Reference proteome</keyword>
<dbReference type="InterPro" id="IPR025875">
    <property type="entry name" value="Leu-rich_rpt_4"/>
</dbReference>
<organism evidence="15 16">
    <name type="scientific">Kalanchoe fedtschenkoi</name>
    <name type="common">Lavender scallops</name>
    <name type="synonym">South American air plant</name>
    <dbReference type="NCBI Taxonomy" id="63787"/>
    <lineage>
        <taxon>Eukaryota</taxon>
        <taxon>Viridiplantae</taxon>
        <taxon>Streptophyta</taxon>
        <taxon>Embryophyta</taxon>
        <taxon>Tracheophyta</taxon>
        <taxon>Spermatophyta</taxon>
        <taxon>Magnoliopsida</taxon>
        <taxon>eudicotyledons</taxon>
        <taxon>Gunneridae</taxon>
        <taxon>Pentapetalae</taxon>
        <taxon>Saxifragales</taxon>
        <taxon>Crassulaceae</taxon>
        <taxon>Kalanchoe</taxon>
    </lineage>
</organism>
<dbReference type="AlphaFoldDB" id="A0A7N0SYM5"/>
<dbReference type="FunFam" id="3.80.10.10:FF:000400">
    <property type="entry name" value="Nuclear pore complex protein NUP107"/>
    <property type="match status" value="1"/>
</dbReference>
<evidence type="ECO:0000256" key="1">
    <source>
        <dbReference type="ARBA" id="ARBA00004370"/>
    </source>
</evidence>
<feature type="compositionally biased region" description="Polar residues" evidence="11">
    <location>
        <begin position="482"/>
        <end position="496"/>
    </location>
</feature>
<name>A0A7N0SYM5_KALFE</name>
<evidence type="ECO:0000256" key="11">
    <source>
        <dbReference type="SAM" id="MobiDB-lite"/>
    </source>
</evidence>
<keyword evidence="8 12" id="KW-1133">Transmembrane helix</keyword>
<dbReference type="PANTHER" id="PTHR48007:SF4">
    <property type="entry name" value="LEUCINE-RICH REPEAT RECEPTOR-LIKE PROTEIN KINASE PXC1"/>
    <property type="match status" value="1"/>
</dbReference>
<dbReference type="Gene3D" id="3.80.10.10">
    <property type="entry name" value="Ribonuclease Inhibitor"/>
    <property type="match status" value="2"/>
</dbReference>
<dbReference type="InterPro" id="IPR032675">
    <property type="entry name" value="LRR_dom_sf"/>
</dbReference>
<evidence type="ECO:0000256" key="3">
    <source>
        <dbReference type="ARBA" id="ARBA00022692"/>
    </source>
</evidence>
<keyword evidence="10" id="KW-0325">Glycoprotein</keyword>
<dbReference type="Pfam" id="PF00560">
    <property type="entry name" value="LRR_1"/>
    <property type="match status" value="2"/>
</dbReference>
<dbReference type="InterPro" id="IPR001245">
    <property type="entry name" value="Ser-Thr/Tyr_kinase_cat_dom"/>
</dbReference>
<evidence type="ECO:0000256" key="8">
    <source>
        <dbReference type="ARBA" id="ARBA00022989"/>
    </source>
</evidence>
<dbReference type="InterPro" id="IPR020635">
    <property type="entry name" value="Tyr_kinase_cat_dom"/>
</dbReference>
<feature type="signal peptide" evidence="13">
    <location>
        <begin position="1"/>
        <end position="27"/>
    </location>
</feature>
<evidence type="ECO:0000256" key="9">
    <source>
        <dbReference type="ARBA" id="ARBA00023136"/>
    </source>
</evidence>
<evidence type="ECO:0000256" key="12">
    <source>
        <dbReference type="SAM" id="Phobius"/>
    </source>
</evidence>
<evidence type="ECO:0000256" key="5">
    <source>
        <dbReference type="ARBA" id="ARBA00022737"/>
    </source>
</evidence>
<dbReference type="PROSITE" id="PS50011">
    <property type="entry name" value="PROTEIN_KINASE_DOM"/>
    <property type="match status" value="1"/>
</dbReference>
<dbReference type="Gene3D" id="1.10.510.10">
    <property type="entry name" value="Transferase(Phosphotransferase) domain 1"/>
    <property type="match status" value="1"/>
</dbReference>
<dbReference type="InterPro" id="IPR001611">
    <property type="entry name" value="Leu-rich_rpt"/>
</dbReference>
<evidence type="ECO:0000256" key="13">
    <source>
        <dbReference type="SAM" id="SignalP"/>
    </source>
</evidence>
<dbReference type="InterPro" id="IPR000719">
    <property type="entry name" value="Prot_kinase_dom"/>
</dbReference>
<dbReference type="InterPro" id="IPR011009">
    <property type="entry name" value="Kinase-like_dom_sf"/>
</dbReference>
<feature type="region of interest" description="Disordered" evidence="11">
    <location>
        <begin position="477"/>
        <end position="508"/>
    </location>
</feature>
<dbReference type="EnsemblPlants" id="Kaladp0014s0018.1.v1.1">
    <property type="protein sequence ID" value="Kaladp0014s0018.1.v1.1"/>
    <property type="gene ID" value="Kaladp0014s0018.v1.1"/>
</dbReference>
<evidence type="ECO:0000256" key="10">
    <source>
        <dbReference type="ARBA" id="ARBA00023180"/>
    </source>
</evidence>
<evidence type="ECO:0000256" key="7">
    <source>
        <dbReference type="ARBA" id="ARBA00022840"/>
    </source>
</evidence>
<dbReference type="Gramene" id="Kaladp0014s0018.1.v1.1">
    <property type="protein sequence ID" value="Kaladp0014s0018.1.v1.1"/>
    <property type="gene ID" value="Kaladp0014s0018.v1.1"/>
</dbReference>
<evidence type="ECO:0000256" key="4">
    <source>
        <dbReference type="ARBA" id="ARBA00022729"/>
    </source>
</evidence>
<protein>
    <recommendedName>
        <fullName evidence="14">Protein kinase domain-containing protein</fullName>
    </recommendedName>
</protein>
<reference evidence="15" key="1">
    <citation type="submission" date="2021-01" db="UniProtKB">
        <authorList>
            <consortium name="EnsemblPlants"/>
        </authorList>
    </citation>
    <scope>IDENTIFICATION</scope>
</reference>
<evidence type="ECO:0000256" key="6">
    <source>
        <dbReference type="ARBA" id="ARBA00022741"/>
    </source>
</evidence>
<keyword evidence="3 12" id="KW-0812">Transmembrane</keyword>
<dbReference type="SMART" id="SM00219">
    <property type="entry name" value="TyrKc"/>
    <property type="match status" value="1"/>
</dbReference>
<dbReference type="PANTHER" id="PTHR48007">
    <property type="entry name" value="LEUCINE-RICH REPEAT RECEPTOR-LIKE PROTEIN KINASE PXC1"/>
    <property type="match status" value="1"/>
</dbReference>
<keyword evidence="4 13" id="KW-0732">Signal</keyword>
<dbReference type="OMA" id="HGHRMSG"/>
<evidence type="ECO:0000259" key="14">
    <source>
        <dbReference type="PROSITE" id="PS50011"/>
    </source>
</evidence>
<dbReference type="GO" id="GO:0009834">
    <property type="term" value="P:plant-type secondary cell wall biogenesis"/>
    <property type="evidence" value="ECO:0007669"/>
    <property type="project" value="EnsemblPlants"/>
</dbReference>
<keyword evidence="2" id="KW-0433">Leucine-rich repeat</keyword>
<keyword evidence="9 12" id="KW-0472">Membrane</keyword>
<feature type="transmembrane region" description="Helical" evidence="12">
    <location>
        <begin position="267"/>
        <end position="292"/>
    </location>
</feature>
<dbReference type="SUPFAM" id="SSF52058">
    <property type="entry name" value="L domain-like"/>
    <property type="match status" value="1"/>
</dbReference>
<feature type="domain" description="Protein kinase" evidence="14">
    <location>
        <begin position="357"/>
        <end position="508"/>
    </location>
</feature>